<sequence>MPERCQTHFEGRHTTKGLKAYVGKAGGIDPPGGIRIPETARSPEMGTGAGPILTKGNIGAITWEVRIVEYTAVDTYRGNVAWLRGMGNDCGKGTEEFGWET</sequence>
<gene>
    <name evidence="1" type="ORF">L1987_29889</name>
</gene>
<reference evidence="2" key="1">
    <citation type="journal article" date="2022" name="Mol. Ecol. Resour.">
        <title>The genomes of chicory, endive, great burdock and yacon provide insights into Asteraceae palaeo-polyploidization history and plant inulin production.</title>
        <authorList>
            <person name="Fan W."/>
            <person name="Wang S."/>
            <person name="Wang H."/>
            <person name="Wang A."/>
            <person name="Jiang F."/>
            <person name="Liu H."/>
            <person name="Zhao H."/>
            <person name="Xu D."/>
            <person name="Zhang Y."/>
        </authorList>
    </citation>
    <scope>NUCLEOTIDE SEQUENCE [LARGE SCALE GENOMIC DNA]</scope>
    <source>
        <strain evidence="2">cv. Yunnan</strain>
    </source>
</reference>
<dbReference type="Proteomes" id="UP001056120">
    <property type="component" value="Linkage Group LG10"/>
</dbReference>
<dbReference type="EMBL" id="CM042027">
    <property type="protein sequence ID" value="KAI3801775.1"/>
    <property type="molecule type" value="Genomic_DNA"/>
</dbReference>
<evidence type="ECO:0000313" key="1">
    <source>
        <dbReference type="EMBL" id="KAI3801775.1"/>
    </source>
</evidence>
<comment type="caution">
    <text evidence="1">The sequence shown here is derived from an EMBL/GenBank/DDBJ whole genome shotgun (WGS) entry which is preliminary data.</text>
</comment>
<protein>
    <submittedName>
        <fullName evidence="1">Uncharacterized protein</fullName>
    </submittedName>
</protein>
<reference evidence="1 2" key="2">
    <citation type="journal article" date="2022" name="Mol. Ecol. Resour.">
        <title>The genomes of chicory, endive, great burdock and yacon provide insights into Asteraceae paleo-polyploidization history and plant inulin production.</title>
        <authorList>
            <person name="Fan W."/>
            <person name="Wang S."/>
            <person name="Wang H."/>
            <person name="Wang A."/>
            <person name="Jiang F."/>
            <person name="Liu H."/>
            <person name="Zhao H."/>
            <person name="Xu D."/>
            <person name="Zhang Y."/>
        </authorList>
    </citation>
    <scope>NUCLEOTIDE SEQUENCE [LARGE SCALE GENOMIC DNA]</scope>
    <source>
        <strain evidence="2">cv. Yunnan</strain>
        <tissue evidence="1">Leaves</tissue>
    </source>
</reference>
<proteinExistence type="predicted"/>
<evidence type="ECO:0000313" key="2">
    <source>
        <dbReference type="Proteomes" id="UP001056120"/>
    </source>
</evidence>
<keyword evidence="2" id="KW-1185">Reference proteome</keyword>
<organism evidence="1 2">
    <name type="scientific">Smallanthus sonchifolius</name>
    <dbReference type="NCBI Taxonomy" id="185202"/>
    <lineage>
        <taxon>Eukaryota</taxon>
        <taxon>Viridiplantae</taxon>
        <taxon>Streptophyta</taxon>
        <taxon>Embryophyta</taxon>
        <taxon>Tracheophyta</taxon>
        <taxon>Spermatophyta</taxon>
        <taxon>Magnoliopsida</taxon>
        <taxon>eudicotyledons</taxon>
        <taxon>Gunneridae</taxon>
        <taxon>Pentapetalae</taxon>
        <taxon>asterids</taxon>
        <taxon>campanulids</taxon>
        <taxon>Asterales</taxon>
        <taxon>Asteraceae</taxon>
        <taxon>Asteroideae</taxon>
        <taxon>Heliantheae alliance</taxon>
        <taxon>Millerieae</taxon>
        <taxon>Smallanthus</taxon>
    </lineage>
</organism>
<name>A0ACB9I2R3_9ASTR</name>
<accession>A0ACB9I2R3</accession>